<dbReference type="NCBIfam" id="TIGR01221">
    <property type="entry name" value="rmlC"/>
    <property type="match status" value="1"/>
</dbReference>
<comment type="similarity">
    <text evidence="3">Belongs to the dTDP-4-dehydrorhamnose 3,5-epimerase family.</text>
</comment>
<organism evidence="4 5">
    <name type="scientific">Fusicatenibacter saccharivorans</name>
    <dbReference type="NCBI Taxonomy" id="1150298"/>
    <lineage>
        <taxon>Bacteria</taxon>
        <taxon>Bacillati</taxon>
        <taxon>Bacillota</taxon>
        <taxon>Clostridia</taxon>
        <taxon>Lachnospirales</taxon>
        <taxon>Lachnospiraceae</taxon>
        <taxon>Fusicatenibacter</taxon>
    </lineage>
</organism>
<evidence type="ECO:0000313" key="4">
    <source>
        <dbReference type="EMBL" id="CUO72253.1"/>
    </source>
</evidence>
<dbReference type="GO" id="GO:0019305">
    <property type="term" value="P:dTDP-rhamnose biosynthetic process"/>
    <property type="evidence" value="ECO:0007669"/>
    <property type="project" value="UniProtKB-UniRule"/>
</dbReference>
<evidence type="ECO:0000256" key="3">
    <source>
        <dbReference type="RuleBase" id="RU364069"/>
    </source>
</evidence>
<keyword evidence="3 4" id="KW-0413">Isomerase</keyword>
<dbReference type="GO" id="GO:0000271">
    <property type="term" value="P:polysaccharide biosynthetic process"/>
    <property type="evidence" value="ECO:0007669"/>
    <property type="project" value="TreeGrafter"/>
</dbReference>
<dbReference type="PANTHER" id="PTHR21047">
    <property type="entry name" value="DTDP-6-DEOXY-D-GLUCOSE-3,5 EPIMERASE"/>
    <property type="match status" value="1"/>
</dbReference>
<dbReference type="GO" id="GO:0008830">
    <property type="term" value="F:dTDP-4-dehydrorhamnose 3,5-epimerase activity"/>
    <property type="evidence" value="ECO:0007669"/>
    <property type="project" value="UniProtKB-UniRule"/>
</dbReference>
<evidence type="ECO:0000256" key="1">
    <source>
        <dbReference type="PIRSR" id="PIRSR600888-1"/>
    </source>
</evidence>
<evidence type="ECO:0000313" key="5">
    <source>
        <dbReference type="Proteomes" id="UP000095706"/>
    </source>
</evidence>
<dbReference type="SUPFAM" id="SSF51182">
    <property type="entry name" value="RmlC-like cupins"/>
    <property type="match status" value="1"/>
</dbReference>
<dbReference type="InterPro" id="IPR000888">
    <property type="entry name" value="RmlC-like"/>
</dbReference>
<dbReference type="GO" id="GO:0005829">
    <property type="term" value="C:cytosol"/>
    <property type="evidence" value="ECO:0007669"/>
    <property type="project" value="TreeGrafter"/>
</dbReference>
<dbReference type="InterPro" id="IPR011051">
    <property type="entry name" value="RmlC_Cupin_sf"/>
</dbReference>
<dbReference type="AlphaFoldDB" id="A0A174HBJ7"/>
<accession>A0A174HBJ7</accession>
<name>A0A174HBJ7_9FIRM</name>
<comment type="pathway">
    <text evidence="3">Carbohydrate biosynthesis; dTDP-L-rhamnose biosynthesis.</text>
</comment>
<proteinExistence type="inferred from homology"/>
<dbReference type="Pfam" id="PF00908">
    <property type="entry name" value="dTDP_sugar_isom"/>
    <property type="match status" value="1"/>
</dbReference>
<comment type="function">
    <text evidence="3">Catalyzes the epimerization of the C3' and C5'positions of dTDP-6-deoxy-D-xylo-4-hexulose, forming dTDP-6-deoxy-L-lyxo-4-hexulose.</text>
</comment>
<protein>
    <recommendedName>
        <fullName evidence="3">dTDP-4-dehydrorhamnose 3,5-epimerase</fullName>
        <ecNumber evidence="3">5.1.3.13</ecNumber>
    </recommendedName>
    <alternativeName>
        <fullName evidence="3">Thymidine diphospho-4-keto-rhamnose 3,5-epimerase</fullName>
    </alternativeName>
</protein>
<comment type="subunit">
    <text evidence="3">Homodimer.</text>
</comment>
<dbReference type="Proteomes" id="UP000095706">
    <property type="component" value="Unassembled WGS sequence"/>
</dbReference>
<sequence>MGQIKVEKNIGGIEGLCVIDPAVHGDARGYFMETYNEKDMKEAGIDIHFVQDNQSMSTKGVLRGLHFQKQYPQCKLVRAVRGTVFDVAVDLRSSSETYGKWYGVTLSAENKKQFLIPEGFAHGFLVLSDEAEFCYKVNDFWHPNDEGGMAWNDPEIGIEWPELKGEYKGNASAEGYTLEDGTALNLSDKDQKWLGLKDTFKF</sequence>
<evidence type="ECO:0000256" key="2">
    <source>
        <dbReference type="PIRSR" id="PIRSR600888-3"/>
    </source>
</evidence>
<feature type="site" description="Participates in a stacking interaction with the thymidine ring of dTDP-4-oxo-6-deoxyglucose" evidence="2">
    <location>
        <position position="141"/>
    </location>
</feature>
<dbReference type="InterPro" id="IPR014710">
    <property type="entry name" value="RmlC-like_jellyroll"/>
</dbReference>
<feature type="active site" description="Proton acceptor" evidence="1">
    <location>
        <position position="66"/>
    </location>
</feature>
<comment type="catalytic activity">
    <reaction evidence="3">
        <text>dTDP-4-dehydro-6-deoxy-alpha-D-glucose = dTDP-4-dehydro-beta-L-rhamnose</text>
        <dbReference type="Rhea" id="RHEA:16969"/>
        <dbReference type="ChEBI" id="CHEBI:57649"/>
        <dbReference type="ChEBI" id="CHEBI:62830"/>
        <dbReference type="EC" id="5.1.3.13"/>
    </reaction>
</comment>
<feature type="active site" description="Proton donor" evidence="1">
    <location>
        <position position="135"/>
    </location>
</feature>
<gene>
    <name evidence="4" type="primary">rfbC</name>
    <name evidence="4" type="ORF">ERS852406_02665</name>
</gene>
<dbReference type="EC" id="5.1.3.13" evidence="3"/>
<dbReference type="RefSeq" id="WP_055228331.1">
    <property type="nucleotide sequence ID" value="NZ_CYYV01000013.1"/>
</dbReference>
<dbReference type="CDD" id="cd00438">
    <property type="entry name" value="cupin_RmlC"/>
    <property type="match status" value="1"/>
</dbReference>
<dbReference type="EMBL" id="CYYV01000013">
    <property type="protein sequence ID" value="CUO72253.1"/>
    <property type="molecule type" value="Genomic_DNA"/>
</dbReference>
<dbReference type="Gene3D" id="2.60.120.10">
    <property type="entry name" value="Jelly Rolls"/>
    <property type="match status" value="1"/>
</dbReference>
<dbReference type="UniPathway" id="UPA00124"/>
<dbReference type="PANTHER" id="PTHR21047:SF2">
    <property type="entry name" value="THYMIDINE DIPHOSPHO-4-KETO-RHAMNOSE 3,5-EPIMERASE"/>
    <property type="match status" value="1"/>
</dbReference>
<reference evidence="4 5" key="1">
    <citation type="submission" date="2015-09" db="EMBL/GenBank/DDBJ databases">
        <authorList>
            <consortium name="Pathogen Informatics"/>
        </authorList>
    </citation>
    <scope>NUCLEOTIDE SEQUENCE [LARGE SCALE GENOMIC DNA]</scope>
    <source>
        <strain evidence="4 5">2789STDY5608849</strain>
    </source>
</reference>